<dbReference type="SUPFAM" id="SSF49447">
    <property type="entry name" value="Second domain of Mu2 adaptin subunit (ap50) of ap2 adaptor"/>
    <property type="match status" value="1"/>
</dbReference>
<feature type="domain" description="SHD" evidence="12">
    <location>
        <begin position="752"/>
        <end position="926"/>
    </location>
</feature>
<dbReference type="PROSITE" id="PS51072">
    <property type="entry name" value="MHD"/>
    <property type="match status" value="1"/>
</dbReference>
<evidence type="ECO:0000259" key="12">
    <source>
        <dbReference type="PROSITE" id="PS51070"/>
    </source>
</evidence>
<dbReference type="InterPro" id="IPR001392">
    <property type="entry name" value="Clathrin_mu"/>
</dbReference>
<dbReference type="FunFam" id="2.60.40.1170:FF:000022">
    <property type="entry name" value="AP-1 complex subunit mu"/>
    <property type="match status" value="1"/>
</dbReference>
<reference evidence="14" key="1">
    <citation type="submission" date="2021-12" db="EMBL/GenBank/DDBJ databases">
        <authorList>
            <person name="King R."/>
        </authorList>
    </citation>
    <scope>NUCLEOTIDE SEQUENCE</scope>
</reference>
<evidence type="ECO:0000256" key="1">
    <source>
        <dbReference type="ARBA" id="ARBA00004308"/>
    </source>
</evidence>
<feature type="compositionally biased region" description="Polar residues" evidence="11">
    <location>
        <begin position="287"/>
        <end position="299"/>
    </location>
</feature>
<keyword evidence="8" id="KW-0653">Protein transport</keyword>
<evidence type="ECO:0000259" key="13">
    <source>
        <dbReference type="PROSITE" id="PS51072"/>
    </source>
</evidence>
<dbReference type="InterPro" id="IPR017110">
    <property type="entry name" value="Stonin"/>
</dbReference>
<evidence type="ECO:0008006" key="16">
    <source>
        <dbReference type="Google" id="ProtNLM"/>
    </source>
</evidence>
<dbReference type="InterPro" id="IPR036168">
    <property type="entry name" value="AP2_Mu_C_sf"/>
</dbReference>
<keyword evidence="4" id="KW-0813">Transport</keyword>
<dbReference type="Gene3D" id="2.60.40.1170">
    <property type="entry name" value="Mu homology domain, subdomain B"/>
    <property type="match status" value="1"/>
</dbReference>
<evidence type="ECO:0000256" key="2">
    <source>
        <dbReference type="ARBA" id="ARBA00004496"/>
    </source>
</evidence>
<evidence type="ECO:0000256" key="5">
    <source>
        <dbReference type="ARBA" id="ARBA00022490"/>
    </source>
</evidence>
<dbReference type="PRINTS" id="PR00314">
    <property type="entry name" value="CLATHRINADPT"/>
</dbReference>
<sequence>MASAFNPFLAPADEAMAPTTTSGFNPFLSDVDFTSAASTTGENPFLSSYTPSNASTNPFAFTDDTSSSDAAAANFFTTVNEEHPPGDANFFSQEVTSNNIFSDVQVPDTQAPVTTVVESVTDVDFFGGQDDLLSSQDSHLVDLQTSNDLSPPFGTPKRPPPPRPPPSKETKDLILNVTGAMEATSSDLLDRLQANRTPSPTPLRDLHSPSPTPDAQVQNLLGDDINQPNFFDTSQPGFTEAKSQNLLDDTDLMSQPTDLFSQPQPVPVSMHSDLLGSEPPVPEVTPAQPSNIIEQSAQLGSAPPKPKPPKPPPPSRPVELPKVETTLATGDVDKLSVTSGEVLRSADSSADVSITNELPTDSSLRKASIGSSQPTSRKTSRDFASNDIFNSQVHSRKSSRASVDSYKAPSAAGSRKPSQSSGKDIPTPGDPPAFASPHSEVAHTQPSPGTHSELENDVFAPAEPTIQSDQGFPPQQVDAFGASQPTDAFSAVQPADAFGSVQPTDAFGSVQPTDAFSSVPPAEAFTSATSRDAFSSVPSYAAPPSTNVFAAPATTVTPARSPFDAAQEDEFDAFAAKFDSAVTKAPAADPFAATSAFGDDSAAPADGESGFGTGDTFDAFLALQEPPPVPQSTPARVQKGDSQDSDEAGDGFNVFIKPKGAQDAQFDAGILPSLAPPPKSPQGSSAFQDTAPRFNPFDAPPTTPGELIFAPPSEGVKVERTDSQETPPTPLFDEDVSQPLEPFPRIHYTGLGWEMQLRQPNKKKITGQRFWKKIWVRLVFQGETPALQLLNKQEDKDPFQELPLQPCYSVSEIGAQQYDNFGKIFTVKLQFVFYKERPGIRPGQHTKAERLTNKLSQFAAYAIQGDYQGCKEFGSDLKKLGLPVEHAPQISQLFKLGSHNYEDMKQFSVCIEEALFKLPAHRDRALNYKMEEVQITAVDEIYVEQTEFGIVEKQIARVRLFFLGFLSGMPDVELGVNDMVRQGKEVVGRHDIIPVVTEEWIRLEAVEFHNCVQLDNYETNKTIRFKPPDACYIELMRFRVRPPRNRELPLQLKTTMCITGNKVDLRADILVPGFTSRKLGQIPCEDVMVRFPIPECWIYLFRVEKHFRYGSVKSAHRRTGKVKGIERFLGAVDNLEPQLMEVTSGQAKYEHQHRSIVWRMPRLPKEGQGAYTTHNFVCKMNLTSYDQIPEELSKYCYVEFTMPTTQVSHTTVRSVSIHDSDSDNPPEKYVRHLARHEYRVGIEFTQAEGPNEYIAATRKSQPATIQEQPAAPPPAPDSDSDSSG</sequence>
<feature type="compositionally biased region" description="Pro residues" evidence="11">
    <location>
        <begin position="153"/>
        <end position="165"/>
    </location>
</feature>
<accession>A0A9P0F0C5</accession>
<keyword evidence="15" id="KW-1185">Reference proteome</keyword>
<feature type="compositionally biased region" description="Polar residues" evidence="11">
    <location>
        <begin position="346"/>
        <end position="362"/>
    </location>
</feature>
<dbReference type="PANTHER" id="PTHR10529">
    <property type="entry name" value="AP COMPLEX SUBUNIT MU"/>
    <property type="match status" value="1"/>
</dbReference>
<evidence type="ECO:0000313" key="15">
    <source>
        <dbReference type="Proteomes" id="UP001152759"/>
    </source>
</evidence>
<protein>
    <recommendedName>
        <fullName evidence="16">Protein stoned-B</fullName>
    </recommendedName>
</protein>
<organism evidence="14 15">
    <name type="scientific">Bemisia tabaci</name>
    <name type="common">Sweetpotato whitefly</name>
    <name type="synonym">Aleurodes tabaci</name>
    <dbReference type="NCBI Taxonomy" id="7038"/>
    <lineage>
        <taxon>Eukaryota</taxon>
        <taxon>Metazoa</taxon>
        <taxon>Ecdysozoa</taxon>
        <taxon>Arthropoda</taxon>
        <taxon>Hexapoda</taxon>
        <taxon>Insecta</taxon>
        <taxon>Pterygota</taxon>
        <taxon>Neoptera</taxon>
        <taxon>Paraneoptera</taxon>
        <taxon>Hemiptera</taxon>
        <taxon>Sternorrhyncha</taxon>
        <taxon>Aleyrodoidea</taxon>
        <taxon>Aleyrodidae</taxon>
        <taxon>Aleyrodinae</taxon>
        <taxon>Bemisia</taxon>
    </lineage>
</organism>
<dbReference type="Proteomes" id="UP001152759">
    <property type="component" value="Chromosome 3"/>
</dbReference>
<evidence type="ECO:0000256" key="9">
    <source>
        <dbReference type="ARBA" id="ARBA00023136"/>
    </source>
</evidence>
<feature type="region of interest" description="Disordered" evidence="11">
    <location>
        <begin position="594"/>
        <end position="738"/>
    </location>
</feature>
<evidence type="ECO:0000256" key="10">
    <source>
        <dbReference type="PIRNR" id="PIRNR037099"/>
    </source>
</evidence>
<feature type="region of interest" description="Disordered" evidence="11">
    <location>
        <begin position="251"/>
        <end position="485"/>
    </location>
</feature>
<feature type="compositionally biased region" description="Pro residues" evidence="11">
    <location>
        <begin position="303"/>
        <end position="316"/>
    </location>
</feature>
<gene>
    <name evidence="14" type="ORF">BEMITA_LOCUS5674</name>
</gene>
<dbReference type="GO" id="GO:0006886">
    <property type="term" value="P:intracellular protein transport"/>
    <property type="evidence" value="ECO:0007669"/>
    <property type="project" value="InterPro"/>
</dbReference>
<comment type="subcellular location">
    <subcellularLocation>
        <location evidence="2">Cytoplasm</location>
    </subcellularLocation>
    <subcellularLocation>
        <location evidence="1">Endomembrane system</location>
    </subcellularLocation>
</comment>
<dbReference type="FunFam" id="2.60.40.1170:FF:000018">
    <property type="entry name" value="stonin-2 isoform X2"/>
    <property type="match status" value="1"/>
</dbReference>
<evidence type="ECO:0000256" key="4">
    <source>
        <dbReference type="ARBA" id="ARBA00022448"/>
    </source>
</evidence>
<feature type="compositionally biased region" description="Polar residues" evidence="11">
    <location>
        <begin position="251"/>
        <end position="263"/>
    </location>
</feature>
<dbReference type="GO" id="GO:0045202">
    <property type="term" value="C:synapse"/>
    <property type="evidence" value="ECO:0007669"/>
    <property type="project" value="UniProtKB-ARBA"/>
</dbReference>
<evidence type="ECO:0000256" key="7">
    <source>
        <dbReference type="ARBA" id="ARBA00022737"/>
    </source>
</evidence>
<evidence type="ECO:0000256" key="6">
    <source>
        <dbReference type="ARBA" id="ARBA00022583"/>
    </source>
</evidence>
<dbReference type="InterPro" id="IPR028565">
    <property type="entry name" value="MHD"/>
</dbReference>
<keyword evidence="9" id="KW-0472">Membrane</keyword>
<dbReference type="GO" id="GO:0030131">
    <property type="term" value="C:clathrin adaptor complex"/>
    <property type="evidence" value="ECO:0007669"/>
    <property type="project" value="InterPro"/>
</dbReference>
<dbReference type="InterPro" id="IPR012320">
    <property type="entry name" value="SHD_dom"/>
</dbReference>
<dbReference type="InterPro" id="IPR050431">
    <property type="entry name" value="Adaptor_comp_med_subunit"/>
</dbReference>
<dbReference type="PIRSF" id="PIRSF037099">
    <property type="entry name" value="Stonin"/>
    <property type="match status" value="1"/>
</dbReference>
<evidence type="ECO:0000256" key="11">
    <source>
        <dbReference type="SAM" id="MobiDB-lite"/>
    </source>
</evidence>
<evidence type="ECO:0000256" key="3">
    <source>
        <dbReference type="ARBA" id="ARBA00005579"/>
    </source>
</evidence>
<dbReference type="FunFam" id="2.60.40.1170:FF:000016">
    <property type="entry name" value="AP-1 complex subunit mu"/>
    <property type="match status" value="1"/>
</dbReference>
<feature type="compositionally biased region" description="Polar residues" evidence="11">
    <location>
        <begin position="1258"/>
        <end position="1267"/>
    </location>
</feature>
<feature type="region of interest" description="Disordered" evidence="11">
    <location>
        <begin position="143"/>
        <end position="170"/>
    </location>
</feature>
<dbReference type="GO" id="GO:0006897">
    <property type="term" value="P:endocytosis"/>
    <property type="evidence" value="ECO:0007669"/>
    <property type="project" value="UniProtKB-KW"/>
</dbReference>
<evidence type="ECO:0000256" key="8">
    <source>
        <dbReference type="ARBA" id="ARBA00022927"/>
    </source>
</evidence>
<dbReference type="KEGG" id="btab:109031104"/>
<dbReference type="PROSITE" id="PS51070">
    <property type="entry name" value="SHD"/>
    <property type="match status" value="1"/>
</dbReference>
<keyword evidence="5" id="KW-0963">Cytoplasm</keyword>
<evidence type="ECO:0000313" key="14">
    <source>
        <dbReference type="EMBL" id="CAH0386581.1"/>
    </source>
</evidence>
<dbReference type="EMBL" id="OU963864">
    <property type="protein sequence ID" value="CAH0386581.1"/>
    <property type="molecule type" value="Genomic_DNA"/>
</dbReference>
<feature type="region of interest" description="Disordered" evidence="11">
    <location>
        <begin position="1249"/>
        <end position="1284"/>
    </location>
</feature>
<comment type="similarity">
    <text evidence="3 10">Belongs to the Stoned B family.</text>
</comment>
<feature type="compositionally biased region" description="Polar residues" evidence="11">
    <location>
        <begin position="226"/>
        <end position="238"/>
    </location>
</feature>
<feature type="region of interest" description="Disordered" evidence="11">
    <location>
        <begin position="193"/>
        <end position="238"/>
    </location>
</feature>
<feature type="domain" description="MHD" evidence="13">
    <location>
        <begin position="930"/>
        <end position="1243"/>
    </location>
</feature>
<keyword evidence="7" id="KW-0677">Repeat</keyword>
<dbReference type="Pfam" id="PF00928">
    <property type="entry name" value="Adap_comp_sub"/>
    <property type="match status" value="1"/>
</dbReference>
<proteinExistence type="inferred from homology"/>
<dbReference type="GO" id="GO:0012505">
    <property type="term" value="C:endomembrane system"/>
    <property type="evidence" value="ECO:0007669"/>
    <property type="project" value="UniProtKB-SubCell"/>
</dbReference>
<keyword evidence="6 10" id="KW-0254">Endocytosis</keyword>
<name>A0A9P0F0C5_BEMTA</name>